<keyword evidence="2" id="KW-1185">Reference proteome</keyword>
<proteinExistence type="predicted"/>
<evidence type="ECO:0000313" key="2">
    <source>
        <dbReference type="Proteomes" id="UP000826212"/>
    </source>
</evidence>
<evidence type="ECO:0000313" key="1">
    <source>
        <dbReference type="EMBL" id="QZE12822.1"/>
    </source>
</evidence>
<protein>
    <submittedName>
        <fullName evidence="1">MFS transporter</fullName>
    </submittedName>
</protein>
<name>A0AC61NN51_9BACT</name>
<organism evidence="1 2">
    <name type="scientific">Halosquirtibacter laminarini</name>
    <dbReference type="NCBI Taxonomy" id="3374600"/>
    <lineage>
        <taxon>Bacteria</taxon>
        <taxon>Pseudomonadati</taxon>
        <taxon>Bacteroidota</taxon>
        <taxon>Bacteroidia</taxon>
        <taxon>Marinilabiliales</taxon>
        <taxon>Prolixibacteraceae</taxon>
        <taxon>Halosquirtibacter</taxon>
    </lineage>
</organism>
<dbReference type="Proteomes" id="UP000826212">
    <property type="component" value="Chromosome"/>
</dbReference>
<accession>A0AC61NN51</accession>
<dbReference type="EMBL" id="CP081303">
    <property type="protein sequence ID" value="QZE12822.1"/>
    <property type="molecule type" value="Genomic_DNA"/>
</dbReference>
<reference evidence="1" key="1">
    <citation type="submission" date="2021-08" db="EMBL/GenBank/DDBJ databases">
        <title>Novel anaerobic bacterium isolated from sea squirt in East Sea, Republic of Korea.</title>
        <authorList>
            <person name="Nguyen T.H."/>
            <person name="Li Z."/>
            <person name="Lee Y.-J."/>
            <person name="Ko J."/>
            <person name="Kim S.-G."/>
        </authorList>
    </citation>
    <scope>NUCLEOTIDE SEQUENCE</scope>
    <source>
        <strain evidence="1">KCTC 25031</strain>
    </source>
</reference>
<gene>
    <name evidence="1" type="ORF">K4L44_09495</name>
</gene>
<sequence>MSKHVFPIKVDRYPFYYGWIVMIVGALGMLGSIPGQPFGVSAFTDSLLDATDVSRDQLSAFYLIGTLLSALCLPIIGKIYDRIGVRKVMLTATFTLAMMQLLLSYTTEVSQLIGGGVLLWVYLVMIFFSIRIMGQGTMALVSRAMIMKWFDKKRGIANAVSGTMVSVGFSIAPSLLLILLYHYGWISSYRILALSLLVIFVLVFFFYADAPAEYGLYPDGKKSGEADSHDKQEKGSPLSLAIRTYPFWIICLVTAFCNFFIGGFTFHITSIAEEFMWSKEAMVQFFIYVTVLSVFFALLANVLSDFVRSSYILAFCMLGIVIASFGFMMKGEGIYYYVLVVGFAIFSGFFTASAAVFHPKYFGNKYLGQISGFNMLVMVVFSSISPFIFSLSKSHLGSYSWAAYLCLAISIILLVAALFVKEPKQNQ</sequence>